<organism evidence="8 9">
    <name type="scientific">Psychrobacillus mangrovi</name>
    <dbReference type="NCBI Taxonomy" id="3117745"/>
    <lineage>
        <taxon>Bacteria</taxon>
        <taxon>Bacillati</taxon>
        <taxon>Bacillota</taxon>
        <taxon>Bacilli</taxon>
        <taxon>Bacillales</taxon>
        <taxon>Bacillaceae</taxon>
        <taxon>Psychrobacillus</taxon>
    </lineage>
</organism>
<comment type="catalytic activity">
    <reaction evidence="6">
        <text>(S)-dihydroorotate + H2O = N-carbamoyl-L-aspartate + H(+)</text>
        <dbReference type="Rhea" id="RHEA:24296"/>
        <dbReference type="ChEBI" id="CHEBI:15377"/>
        <dbReference type="ChEBI" id="CHEBI:15378"/>
        <dbReference type="ChEBI" id="CHEBI:30864"/>
        <dbReference type="ChEBI" id="CHEBI:32814"/>
        <dbReference type="EC" id="3.5.2.3"/>
    </reaction>
</comment>
<keyword evidence="5 6" id="KW-0665">Pyrimidine biosynthesis</keyword>
<reference evidence="8 9" key="1">
    <citation type="submission" date="2024-01" db="EMBL/GenBank/DDBJ databases">
        <title>Seven novel Bacillus-like species.</title>
        <authorList>
            <person name="Liu G."/>
        </authorList>
    </citation>
    <scope>NUCLEOTIDE SEQUENCE [LARGE SCALE GENOMIC DNA]</scope>
    <source>
        <strain evidence="8 9">FJAT-51614</strain>
    </source>
</reference>
<feature type="binding site" evidence="6">
    <location>
        <position position="304"/>
    </location>
    <ligand>
        <name>Zn(2+)</name>
        <dbReference type="ChEBI" id="CHEBI:29105"/>
        <label>1</label>
    </ligand>
</feature>
<dbReference type="PROSITE" id="PS00483">
    <property type="entry name" value="DIHYDROOROTASE_2"/>
    <property type="match status" value="1"/>
</dbReference>
<dbReference type="PROSITE" id="PS00482">
    <property type="entry name" value="DIHYDROOROTASE_1"/>
    <property type="match status" value="1"/>
</dbReference>
<dbReference type="SUPFAM" id="SSF51556">
    <property type="entry name" value="Metallo-dependent hydrolases"/>
    <property type="match status" value="1"/>
</dbReference>
<feature type="active site" evidence="6">
    <location>
        <position position="304"/>
    </location>
</feature>
<feature type="binding site" evidence="6">
    <location>
        <position position="59"/>
    </location>
    <ligand>
        <name>Zn(2+)</name>
        <dbReference type="ChEBI" id="CHEBI:29105"/>
        <label>1</label>
    </ligand>
</feature>
<dbReference type="GO" id="GO:0004151">
    <property type="term" value="F:dihydroorotase activity"/>
    <property type="evidence" value="ECO:0007669"/>
    <property type="project" value="UniProtKB-EC"/>
</dbReference>
<feature type="binding site" evidence="6">
    <location>
        <position position="151"/>
    </location>
    <ligand>
        <name>Zn(2+)</name>
        <dbReference type="ChEBI" id="CHEBI:29105"/>
        <label>2</label>
    </ligand>
</feature>
<dbReference type="RefSeq" id="WP_336499315.1">
    <property type="nucleotide sequence ID" value="NZ_JBAWSY010000027.1"/>
</dbReference>
<dbReference type="NCBIfam" id="NF006837">
    <property type="entry name" value="PRK09357.1-2"/>
    <property type="match status" value="1"/>
</dbReference>
<dbReference type="InterPro" id="IPR011059">
    <property type="entry name" value="Metal-dep_hydrolase_composite"/>
</dbReference>
<evidence type="ECO:0000256" key="6">
    <source>
        <dbReference type="HAMAP-Rule" id="MF_00220"/>
    </source>
</evidence>
<comment type="function">
    <text evidence="1 6">Catalyzes the reversible cyclization of carbamoyl aspartate to dihydroorotate.</text>
</comment>
<dbReference type="SUPFAM" id="SSF51338">
    <property type="entry name" value="Composite domain of metallo-dependent hydrolases"/>
    <property type="match status" value="1"/>
</dbReference>
<dbReference type="InterPro" id="IPR050138">
    <property type="entry name" value="DHOase/Allantoinase_Hydrolase"/>
</dbReference>
<comment type="cofactor">
    <cofactor evidence="6">
        <name>Zn(2+)</name>
        <dbReference type="ChEBI" id="CHEBI:29105"/>
    </cofactor>
    <text evidence="6">Binds 2 Zn(2+) ions per subunit.</text>
</comment>
<dbReference type="EMBL" id="JBAWSY010000027">
    <property type="protein sequence ID" value="MEI4771766.1"/>
    <property type="molecule type" value="Genomic_DNA"/>
</dbReference>
<sequence>MTKIIQNVQIINNEGKLENTSVVIENGLITKIGANETIKDAQVIDGKGMLLSPGFIDVHVHLREPGGEHKETIESGTKAAAKGGYTTICAMPNTRPVPDTVETFSHILDLVEKNALVRVLPYASITIRQAGKERTDIEALKKLGAFALTDDGVGVQAAGTMLEAMEEAAKFQIPVVAHCEDNTLIYGGVMHKGKRNEELGLKGIPSVSESVHIARDILLAEAAGAHYHVCHVSTKESVRVIRDAKKAGVHVTAEVSPHHLLLCEDDIPSNDAVWKMNPPLRSKEDMLALHEGLLDGTLDFIATDHAPHTEVEKANGFEKAPFGIVGLETAFPLLYTHFVKNGELTLKQLVDYLTIKPAEVFGFEFGKLEEGAPADLVLIDLEKERAIDKEAFLSKGKNTPFDGWICAGWPQVTIFKGEIVWQEENA</sequence>
<dbReference type="Pfam" id="PF12890">
    <property type="entry name" value="DHOase"/>
    <property type="match status" value="1"/>
</dbReference>
<proteinExistence type="inferred from homology"/>
<evidence type="ECO:0000256" key="4">
    <source>
        <dbReference type="ARBA" id="ARBA00022801"/>
    </source>
</evidence>
<comment type="pathway">
    <text evidence="6">Pyrimidine metabolism; UMP biosynthesis via de novo pathway; (S)-dihydroorotate from bicarbonate: step 3/3.</text>
</comment>
<dbReference type="CDD" id="cd01317">
    <property type="entry name" value="DHOase_IIa"/>
    <property type="match status" value="1"/>
</dbReference>
<evidence type="ECO:0000256" key="2">
    <source>
        <dbReference type="ARBA" id="ARBA00010286"/>
    </source>
</evidence>
<keyword evidence="4 6" id="KW-0378">Hydrolase</keyword>
<name>A0ABU8F9S3_9BACI</name>
<feature type="binding site" evidence="6">
    <location>
        <position position="308"/>
    </location>
    <ligand>
        <name>substrate</name>
    </ligand>
</feature>
<dbReference type="Proteomes" id="UP001364890">
    <property type="component" value="Unassembled WGS sequence"/>
</dbReference>
<evidence type="ECO:0000256" key="1">
    <source>
        <dbReference type="ARBA" id="ARBA00002368"/>
    </source>
</evidence>
<dbReference type="InterPro" id="IPR004722">
    <property type="entry name" value="DHOase"/>
</dbReference>
<dbReference type="HAMAP" id="MF_00220_B">
    <property type="entry name" value="PyrC_classI_B"/>
    <property type="match status" value="1"/>
</dbReference>
<evidence type="ECO:0000256" key="5">
    <source>
        <dbReference type="ARBA" id="ARBA00022975"/>
    </source>
</evidence>
<feature type="binding site" evidence="6">
    <location>
        <position position="93"/>
    </location>
    <ligand>
        <name>substrate</name>
    </ligand>
</feature>
<dbReference type="Gene3D" id="3.20.20.140">
    <property type="entry name" value="Metal-dependent hydrolases"/>
    <property type="match status" value="1"/>
</dbReference>
<keyword evidence="6" id="KW-0862">Zinc</keyword>
<keyword evidence="3 6" id="KW-0479">Metal-binding</keyword>
<feature type="binding site" evidence="6">
    <location>
        <position position="231"/>
    </location>
    <ligand>
        <name>Zn(2+)</name>
        <dbReference type="ChEBI" id="CHEBI:29105"/>
        <label>2</label>
    </ligand>
</feature>
<dbReference type="InterPro" id="IPR032466">
    <property type="entry name" value="Metal_Hydrolase"/>
</dbReference>
<keyword evidence="9" id="KW-1185">Reference proteome</keyword>
<dbReference type="InterPro" id="IPR024403">
    <property type="entry name" value="DHOase_cat"/>
</dbReference>
<protein>
    <recommendedName>
        <fullName evidence="6">Dihydroorotase</fullName>
        <shortName evidence="6">DHOase</shortName>
        <ecNumber evidence="6">3.5.2.3</ecNumber>
    </recommendedName>
</protein>
<evidence type="ECO:0000256" key="3">
    <source>
        <dbReference type="ARBA" id="ARBA00022723"/>
    </source>
</evidence>
<feature type="binding site" evidence="6">
    <location>
        <position position="61"/>
    </location>
    <ligand>
        <name>Zn(2+)</name>
        <dbReference type="ChEBI" id="CHEBI:29105"/>
        <label>1</label>
    </ligand>
</feature>
<dbReference type="PANTHER" id="PTHR43668">
    <property type="entry name" value="ALLANTOINASE"/>
    <property type="match status" value="1"/>
</dbReference>
<feature type="binding site" evidence="6">
    <location>
        <position position="151"/>
    </location>
    <ligand>
        <name>Zn(2+)</name>
        <dbReference type="ChEBI" id="CHEBI:29105"/>
        <label>1</label>
    </ligand>
</feature>
<evidence type="ECO:0000313" key="8">
    <source>
        <dbReference type="EMBL" id="MEI4771766.1"/>
    </source>
</evidence>
<evidence type="ECO:0000259" key="7">
    <source>
        <dbReference type="Pfam" id="PF12890"/>
    </source>
</evidence>
<dbReference type="PANTHER" id="PTHR43668:SF2">
    <property type="entry name" value="ALLANTOINASE"/>
    <property type="match status" value="1"/>
</dbReference>
<feature type="binding site" evidence="6">
    <location>
        <begin position="322"/>
        <end position="323"/>
    </location>
    <ligand>
        <name>substrate</name>
    </ligand>
</feature>
<feature type="domain" description="Dihydroorotase catalytic" evidence="7">
    <location>
        <begin position="49"/>
        <end position="237"/>
    </location>
</feature>
<dbReference type="Gene3D" id="2.30.40.10">
    <property type="entry name" value="Urease, subunit C, domain 1"/>
    <property type="match status" value="1"/>
</dbReference>
<evidence type="ECO:0000313" key="9">
    <source>
        <dbReference type="Proteomes" id="UP001364890"/>
    </source>
</evidence>
<feature type="binding site" evidence="6">
    <location>
        <position position="178"/>
    </location>
    <ligand>
        <name>Zn(2+)</name>
        <dbReference type="ChEBI" id="CHEBI:29105"/>
        <label>2</label>
    </ligand>
</feature>
<dbReference type="InterPro" id="IPR002195">
    <property type="entry name" value="Dihydroorotase_CS"/>
</dbReference>
<dbReference type="NCBIfam" id="TIGR00857">
    <property type="entry name" value="pyrC_multi"/>
    <property type="match status" value="1"/>
</dbReference>
<accession>A0ABU8F9S3</accession>
<comment type="caution">
    <text evidence="8">The sequence shown here is derived from an EMBL/GenBank/DDBJ whole genome shotgun (WGS) entry which is preliminary data.</text>
</comment>
<comment type="similarity">
    <text evidence="2 6">Belongs to the metallo-dependent hydrolases superfamily. DHOase family. Class I DHOase subfamily.</text>
</comment>
<dbReference type="EC" id="3.5.2.3" evidence="6"/>
<feature type="binding site" evidence="6">
    <location>
        <position position="277"/>
    </location>
    <ligand>
        <name>substrate</name>
    </ligand>
</feature>
<feature type="binding site" evidence="6">
    <location>
        <begin position="61"/>
        <end position="63"/>
    </location>
    <ligand>
        <name>substrate</name>
    </ligand>
</feature>
<gene>
    <name evidence="6" type="primary">pyrC</name>
    <name evidence="8" type="ORF">WAX74_19290</name>
</gene>